<evidence type="ECO:0000313" key="3">
    <source>
        <dbReference type="EMBL" id="VEL16236.1"/>
    </source>
</evidence>
<proteinExistence type="predicted"/>
<name>A0A448WNK5_9PLAT</name>
<evidence type="ECO:0000256" key="2">
    <source>
        <dbReference type="SAM" id="MobiDB-lite"/>
    </source>
</evidence>
<evidence type="ECO:0000313" key="4">
    <source>
        <dbReference type="Proteomes" id="UP000784294"/>
    </source>
</evidence>
<comment type="caution">
    <text evidence="3">The sequence shown here is derived from an EMBL/GenBank/DDBJ whole genome shotgun (WGS) entry which is preliminary data.</text>
</comment>
<evidence type="ECO:0000256" key="1">
    <source>
        <dbReference type="SAM" id="Coils"/>
    </source>
</evidence>
<organism evidence="3 4">
    <name type="scientific">Protopolystoma xenopodis</name>
    <dbReference type="NCBI Taxonomy" id="117903"/>
    <lineage>
        <taxon>Eukaryota</taxon>
        <taxon>Metazoa</taxon>
        <taxon>Spiralia</taxon>
        <taxon>Lophotrochozoa</taxon>
        <taxon>Platyhelminthes</taxon>
        <taxon>Monogenea</taxon>
        <taxon>Polyopisthocotylea</taxon>
        <taxon>Polystomatidea</taxon>
        <taxon>Polystomatidae</taxon>
        <taxon>Protopolystoma</taxon>
    </lineage>
</organism>
<gene>
    <name evidence="3" type="ORF">PXEA_LOCUS9676</name>
</gene>
<keyword evidence="1" id="KW-0175">Coiled coil</keyword>
<accession>A0A448WNK5</accession>
<protein>
    <submittedName>
        <fullName evidence="3">Uncharacterized protein</fullName>
    </submittedName>
</protein>
<reference evidence="3" key="1">
    <citation type="submission" date="2018-11" db="EMBL/GenBank/DDBJ databases">
        <authorList>
            <consortium name="Pathogen Informatics"/>
        </authorList>
    </citation>
    <scope>NUCLEOTIDE SEQUENCE</scope>
</reference>
<dbReference type="EMBL" id="CAAALY010027653">
    <property type="protein sequence ID" value="VEL16236.1"/>
    <property type="molecule type" value="Genomic_DNA"/>
</dbReference>
<keyword evidence="4" id="KW-1185">Reference proteome</keyword>
<dbReference type="Proteomes" id="UP000784294">
    <property type="component" value="Unassembled WGS sequence"/>
</dbReference>
<dbReference type="AlphaFoldDB" id="A0A448WNK5"/>
<feature type="compositionally biased region" description="Basic and acidic residues" evidence="2">
    <location>
        <begin position="168"/>
        <end position="188"/>
    </location>
</feature>
<sequence length="250" mass="26867">MAKADLLQGETINCWTELNSAVSSSGSSMHLTTTNTTDSASSSISAAIHAFNSNIHPLLAFPSLVAYPRKAILCTRHLIAVAHLEVLSAMSFSNGTGFEATVSGKSNSQTADSESQHLLRALEMCSRATEQLRQASRRLRRVEERLARRREAAIGRRKGKAVRRKRGRPTEASESHGPDAPETDREIEASVTEAETVAASAAAEAATATTRSWSSLWFAALARVKAGLASAEYAIHGDAAIRIRKEVTSH</sequence>
<feature type="region of interest" description="Disordered" evidence="2">
    <location>
        <begin position="153"/>
        <end position="188"/>
    </location>
</feature>
<feature type="coiled-coil region" evidence="1">
    <location>
        <begin position="125"/>
        <end position="152"/>
    </location>
</feature>
<feature type="compositionally biased region" description="Basic residues" evidence="2">
    <location>
        <begin position="155"/>
        <end position="167"/>
    </location>
</feature>